<comment type="caution">
    <text evidence="17">The sequence shown here is derived from an EMBL/GenBank/DDBJ whole genome shotgun (WGS) entry which is preliminary data.</text>
</comment>
<keyword evidence="7" id="KW-0862">Zinc</keyword>
<evidence type="ECO:0000256" key="11">
    <source>
        <dbReference type="ARBA" id="ARBA00023242"/>
    </source>
</evidence>
<feature type="domain" description="MYST-type HAT" evidence="16">
    <location>
        <begin position="253"/>
        <end position="628"/>
    </location>
</feature>
<evidence type="ECO:0000259" key="16">
    <source>
        <dbReference type="PROSITE" id="PS51726"/>
    </source>
</evidence>
<evidence type="ECO:0000256" key="2">
    <source>
        <dbReference type="ARBA" id="ARBA00010107"/>
    </source>
</evidence>
<dbReference type="InterPro" id="IPR010730">
    <property type="entry name" value="HET"/>
</dbReference>
<reference evidence="17 18" key="1">
    <citation type="submission" date="2018-11" db="EMBL/GenBank/DDBJ databases">
        <title>Genome sequence and assembly of Colletotrichum spinosum.</title>
        <authorList>
            <person name="Gan P."/>
            <person name="Shirasu K."/>
        </authorList>
    </citation>
    <scope>NUCLEOTIDE SEQUENCE [LARGE SCALE GENOMIC DNA]</scope>
    <source>
        <strain evidence="17 18">CBS 515.97</strain>
    </source>
</reference>
<comment type="similarity">
    <text evidence="2">Belongs to the MYST (SAS/MOZ) family.</text>
</comment>
<dbReference type="EC" id="2.3.1.48" evidence="3"/>
<feature type="region of interest" description="Disordered" evidence="15">
    <location>
        <begin position="590"/>
        <end position="611"/>
    </location>
</feature>
<evidence type="ECO:0000313" key="17">
    <source>
        <dbReference type="EMBL" id="TDZ34972.1"/>
    </source>
</evidence>
<keyword evidence="11" id="KW-0539">Nucleus</keyword>
<dbReference type="GO" id="GO:0046972">
    <property type="term" value="F:histone H4K16 acetyltransferase activity"/>
    <property type="evidence" value="ECO:0007669"/>
    <property type="project" value="TreeGrafter"/>
</dbReference>
<evidence type="ECO:0000256" key="14">
    <source>
        <dbReference type="PIRSR" id="PIRSR602717-51"/>
    </source>
</evidence>
<evidence type="ECO:0000256" key="8">
    <source>
        <dbReference type="ARBA" id="ARBA00022990"/>
    </source>
</evidence>
<feature type="compositionally biased region" description="Low complexity" evidence="15">
    <location>
        <begin position="216"/>
        <end position="232"/>
    </location>
</feature>
<dbReference type="GO" id="GO:0006355">
    <property type="term" value="P:regulation of DNA-templated transcription"/>
    <property type="evidence" value="ECO:0007669"/>
    <property type="project" value="InterPro"/>
</dbReference>
<dbReference type="PROSITE" id="PS51726">
    <property type="entry name" value="MYST_HAT"/>
    <property type="match status" value="1"/>
</dbReference>
<dbReference type="InterPro" id="IPR050603">
    <property type="entry name" value="MYST_HAT"/>
</dbReference>
<dbReference type="Pfam" id="PF01853">
    <property type="entry name" value="MOZ_SAS"/>
    <property type="match status" value="1"/>
</dbReference>
<keyword evidence="6" id="KW-0863">Zinc-finger</keyword>
<dbReference type="InterPro" id="IPR036388">
    <property type="entry name" value="WH-like_DNA-bd_sf"/>
</dbReference>
<feature type="compositionally biased region" description="Acidic residues" evidence="15">
    <location>
        <begin position="592"/>
        <end position="607"/>
    </location>
</feature>
<dbReference type="GO" id="GO:0005634">
    <property type="term" value="C:nucleus"/>
    <property type="evidence" value="ECO:0007669"/>
    <property type="project" value="UniProtKB-SubCell"/>
</dbReference>
<evidence type="ECO:0000256" key="5">
    <source>
        <dbReference type="ARBA" id="ARBA00022723"/>
    </source>
</evidence>
<dbReference type="GO" id="GO:0008270">
    <property type="term" value="F:zinc ion binding"/>
    <property type="evidence" value="ECO:0007669"/>
    <property type="project" value="UniProtKB-KW"/>
</dbReference>
<dbReference type="PANTHER" id="PTHR10615:SF219">
    <property type="entry name" value="HISTONE ACETYLTRANSFERASE KAT5"/>
    <property type="match status" value="1"/>
</dbReference>
<keyword evidence="5" id="KW-0479">Metal-binding</keyword>
<dbReference type="PANTHER" id="PTHR10615">
    <property type="entry name" value="HISTONE ACETYLTRANSFERASE"/>
    <property type="match status" value="1"/>
</dbReference>
<sequence>MASVKGAQPPDDAEPDPPPPPPSPTTAGSPDSTRRATRQTPIPPPPIPPFANVSQPKPQAPFVALTPERKGRLPLKKISETPIPIPVLPTPSTSQSHHPPLGKHPASSTPTPPRSNRRKSNSGTNSAAMGARDAKENVRPVTLVAPKINYQAAQPPSHRTGGNLVRPSPPTCQPPITSHFRPAPRPISYQNTPVPIPVPPTPVPKSTPAPPRQPKQPRAPSTTPKPTSTSTPVQAKPQAATSGPKVADKPALRQDRNVDKVMLGNICFNAWYPSFYGKEALGDASAVAKGGSGSAKNPTAGDPANAGAKNAQRKGADTPMLGRLYVCPVCFKYSKELVMWHSHVRMCESTRTVPGRKIYSHPRGTRTVRKELPRPAGKKAGVAVKYTEEQVTDEGEWSVWEVDGEQEGLFCQNLCLFAKLFLDNKSVCYDVQGFNYFLLVYTRPPKPDAPPNHNRPNIVGFFSKEKMSWDNNNLACILVFPPWQRKGLGALLMGVSYEISRREGVIGGPEKPISELGRKGYKRYWGGEIARWLLSCPSTNGDPTLLADVEDCSKATWIALDDCLVTLREMGLIAEAGTGPGKPLLTKKVAEGEEDEEGDVEMADDEPEARPDVKRVKIDKAAVEAWVQANGISLEKLQPETADFEDHYTVQHDDDKNHLTKSGGNGDDSGNDEDAVLEDSTPVYRRLEGKNDIRLLELCPGEFDDPIRCSLFLSNAYGVVEYDAISYTWGGEDNNMEQTSRIHLGSYEIFVTPNCEAVLRRVRRRTPRVIWIDAICINQEDIRERGHQVKLMQQIYSRAEHVLIYIGDPTSEEEDLLRLLMTDQSESDIDPQPLMHETLGKLLSRSYFSRVWVLQEVALARRATLICGDFAWPWALFPANGAAQ</sequence>
<evidence type="ECO:0000256" key="3">
    <source>
        <dbReference type="ARBA" id="ARBA00013184"/>
    </source>
</evidence>
<feature type="region of interest" description="Disordered" evidence="15">
    <location>
        <begin position="286"/>
        <end position="315"/>
    </location>
</feature>
<dbReference type="SUPFAM" id="SSF55729">
    <property type="entry name" value="Acyl-CoA N-acyltransferases (Nat)"/>
    <property type="match status" value="1"/>
</dbReference>
<dbReference type="EMBL" id="QAPG01000047">
    <property type="protein sequence ID" value="TDZ34972.1"/>
    <property type="molecule type" value="Genomic_DNA"/>
</dbReference>
<keyword evidence="18" id="KW-1185">Reference proteome</keyword>
<feature type="region of interest" description="Disordered" evidence="15">
    <location>
        <begin position="1"/>
        <end position="253"/>
    </location>
</feature>
<dbReference type="GO" id="GO:0035267">
    <property type="term" value="C:NuA4 histone acetyltransferase complex"/>
    <property type="evidence" value="ECO:0007669"/>
    <property type="project" value="TreeGrafter"/>
</dbReference>
<dbReference type="InterPro" id="IPR016181">
    <property type="entry name" value="Acyl_CoA_acyltransferase"/>
</dbReference>
<evidence type="ECO:0000256" key="4">
    <source>
        <dbReference type="ARBA" id="ARBA00022679"/>
    </source>
</evidence>
<protein>
    <recommendedName>
        <fullName evidence="3">histone acetyltransferase</fullName>
        <ecNumber evidence="3">2.3.1.48</ecNumber>
    </recommendedName>
</protein>
<dbReference type="AlphaFoldDB" id="A0A4R8Q8P7"/>
<comment type="function">
    <text evidence="13">Catalytic component of the NuA4 histone acetyltransferase (HAT) complex which is involved in epigenetic transcriptional activation of selected genes principally by acetylation of nucleosomal histones H4, H3, H2B, H2A and H2A variant H2A.Z. Acetylates histone H4 to form H4K5ac, H4K8ac, H4K12ac and H4K16ac, histone H3 to form H3K14ac, and histone H2A to form H2AK4ac and H2AK7ac. The NuA4 complex is involved in the DNA damage response and is required for chromosome segregation. The NuA4 complex plays a direct role in repair of DNA double-strand breaks (DSBs) through homologous recombination. Recruitment to promoters depends on H3K4me. Also acetylates non-histone proteins. In addition to protein acetyltransferase, can use different acyl-CoA substrates, such as 2-hydroxyisobutanoyl-CoA (2-hydroxyisobutyryl-CoA) or (2E)-butenoyl-CoA (crotonyl-CoA), and is able to mediate protein 2-hydroxyisobutyrylation and crotonylation, respectively.</text>
</comment>
<proteinExistence type="inferred from homology"/>
<comment type="subcellular location">
    <subcellularLocation>
        <location evidence="1">Nucleus</location>
    </subcellularLocation>
</comment>
<feature type="region of interest" description="Disordered" evidence="15">
    <location>
        <begin position="651"/>
        <end position="680"/>
    </location>
</feature>
<dbReference type="FunFam" id="3.40.630.30:FF:000067">
    <property type="entry name" value="Histone acetyltransferase"/>
    <property type="match status" value="1"/>
</dbReference>
<dbReference type="Gene3D" id="3.30.60.60">
    <property type="entry name" value="N-acetyl transferase-like"/>
    <property type="match status" value="1"/>
</dbReference>
<evidence type="ECO:0000256" key="6">
    <source>
        <dbReference type="ARBA" id="ARBA00022771"/>
    </source>
</evidence>
<keyword evidence="4" id="KW-0808">Transferase</keyword>
<keyword evidence="9" id="KW-0805">Transcription regulation</keyword>
<dbReference type="InterPro" id="IPR002717">
    <property type="entry name" value="HAT_MYST-type"/>
</dbReference>
<keyword evidence="8" id="KW-0007">Acetylation</keyword>
<organism evidence="17 18">
    <name type="scientific">Colletotrichum spinosum</name>
    <dbReference type="NCBI Taxonomy" id="1347390"/>
    <lineage>
        <taxon>Eukaryota</taxon>
        <taxon>Fungi</taxon>
        <taxon>Dikarya</taxon>
        <taxon>Ascomycota</taxon>
        <taxon>Pezizomycotina</taxon>
        <taxon>Sordariomycetes</taxon>
        <taxon>Hypocreomycetidae</taxon>
        <taxon>Glomerellales</taxon>
        <taxon>Glomerellaceae</taxon>
        <taxon>Colletotrichum</taxon>
        <taxon>Colletotrichum orbiculare species complex</taxon>
    </lineage>
</organism>
<feature type="compositionally biased region" description="Low complexity" evidence="15">
    <location>
        <begin position="90"/>
        <end position="99"/>
    </location>
</feature>
<name>A0A4R8Q8P7_9PEZI</name>
<evidence type="ECO:0000313" key="18">
    <source>
        <dbReference type="Proteomes" id="UP000295083"/>
    </source>
</evidence>
<feature type="compositionally biased region" description="Pro residues" evidence="15">
    <location>
        <begin position="194"/>
        <end position="214"/>
    </location>
</feature>
<dbReference type="Gene3D" id="3.40.630.30">
    <property type="match status" value="1"/>
</dbReference>
<evidence type="ECO:0000256" key="7">
    <source>
        <dbReference type="ARBA" id="ARBA00022833"/>
    </source>
</evidence>
<dbReference type="Pfam" id="PF06985">
    <property type="entry name" value="HET"/>
    <property type="match status" value="1"/>
</dbReference>
<keyword evidence="10" id="KW-0804">Transcription</keyword>
<feature type="active site" description="Proton donor/acceptor" evidence="14">
    <location>
        <position position="510"/>
    </location>
</feature>
<gene>
    <name evidence="17" type="primary">mof</name>
    <name evidence="17" type="ORF">C8035_v010153</name>
</gene>
<evidence type="ECO:0000256" key="10">
    <source>
        <dbReference type="ARBA" id="ARBA00023163"/>
    </source>
</evidence>
<evidence type="ECO:0000256" key="1">
    <source>
        <dbReference type="ARBA" id="ARBA00004123"/>
    </source>
</evidence>
<dbReference type="Gene3D" id="1.10.10.10">
    <property type="entry name" value="Winged helix-like DNA-binding domain superfamily/Winged helix DNA-binding domain"/>
    <property type="match status" value="1"/>
</dbReference>
<accession>A0A4R8Q8P7</accession>
<evidence type="ECO:0000256" key="15">
    <source>
        <dbReference type="SAM" id="MobiDB-lite"/>
    </source>
</evidence>
<evidence type="ECO:0000256" key="12">
    <source>
        <dbReference type="ARBA" id="ARBA00023315"/>
    </source>
</evidence>
<evidence type="ECO:0000256" key="13">
    <source>
        <dbReference type="ARBA" id="ARBA00045805"/>
    </source>
</evidence>
<keyword evidence="12" id="KW-0012">Acyltransferase</keyword>
<evidence type="ECO:0000256" key="9">
    <source>
        <dbReference type="ARBA" id="ARBA00023015"/>
    </source>
</evidence>
<dbReference type="Proteomes" id="UP000295083">
    <property type="component" value="Unassembled WGS sequence"/>
</dbReference>